<organism evidence="3 4">
    <name type="scientific">Ligilactobacillus salivarius</name>
    <dbReference type="NCBI Taxonomy" id="1624"/>
    <lineage>
        <taxon>Bacteria</taxon>
        <taxon>Bacillati</taxon>
        <taxon>Bacillota</taxon>
        <taxon>Bacilli</taxon>
        <taxon>Lactobacillales</taxon>
        <taxon>Lactobacillaceae</taxon>
        <taxon>Ligilactobacillus</taxon>
    </lineage>
</organism>
<proteinExistence type="predicted"/>
<feature type="compositionally biased region" description="Polar residues" evidence="1">
    <location>
        <begin position="171"/>
        <end position="188"/>
    </location>
</feature>
<dbReference type="RefSeq" id="WP_095758831.1">
    <property type="nucleotide sequence ID" value="NZ_LXZD01000187.1"/>
</dbReference>
<feature type="region of interest" description="Disordered" evidence="1">
    <location>
        <begin position="269"/>
        <end position="294"/>
    </location>
</feature>
<name>A0A9X6XHZ2_9LACO</name>
<feature type="region of interest" description="Disordered" evidence="1">
    <location>
        <begin position="171"/>
        <end position="196"/>
    </location>
</feature>
<feature type="transmembrane region" description="Helical" evidence="2">
    <location>
        <begin position="39"/>
        <end position="58"/>
    </location>
</feature>
<feature type="compositionally biased region" description="Basic and acidic residues" evidence="1">
    <location>
        <begin position="277"/>
        <end position="294"/>
    </location>
</feature>
<dbReference type="AlphaFoldDB" id="A0A9X6XHZ2"/>
<gene>
    <name evidence="3" type="ORF">A8C52_10550</name>
</gene>
<keyword evidence="2" id="KW-0472">Membrane</keyword>
<evidence type="ECO:0000313" key="4">
    <source>
        <dbReference type="Proteomes" id="UP000218139"/>
    </source>
</evidence>
<sequence length="336" mass="38467">MNFFIKIYNVMKPTLEKISSRYKIIHEYLHQHVIGRKKIIFFSLLSIWLAVLVTGVISPKQQRYSKNQLETNQTFGNGTGEVNLVSQTFSKKNKIILLKFETVDKTSDIGSGINPNKLKWKLYVKNRTSKNMKMEVIPTVDNRIIVVVRNVDPGFQALAVDIKNKTVDTSQEDPTLNVADNNSSSSPSVKEKTDNNDLQFIVAENSDNLKNKRVKNLTREGFAVEAINKEINKQKQEKKRIDTLVSNLHQAIKDNNKSIADLESKSKYLTDSQETNNKQDIDSLKADNSQKEQQIETAQKSLKELNQRLNLLSKQKQDIKSGKFKFDDSIKTYDLK</sequence>
<evidence type="ECO:0000256" key="2">
    <source>
        <dbReference type="SAM" id="Phobius"/>
    </source>
</evidence>
<dbReference type="Proteomes" id="UP000218139">
    <property type="component" value="Unassembled WGS sequence"/>
</dbReference>
<dbReference type="EMBL" id="LXZO01000122">
    <property type="protein sequence ID" value="PAY44739.1"/>
    <property type="molecule type" value="Genomic_DNA"/>
</dbReference>
<keyword evidence="2" id="KW-0812">Transmembrane</keyword>
<evidence type="ECO:0000313" key="3">
    <source>
        <dbReference type="EMBL" id="PAY44739.1"/>
    </source>
</evidence>
<comment type="caution">
    <text evidence="3">The sequence shown here is derived from an EMBL/GenBank/DDBJ whole genome shotgun (WGS) entry which is preliminary data.</text>
</comment>
<accession>A0A9X6XHZ2</accession>
<protein>
    <submittedName>
        <fullName evidence="3">Uncharacterized protein</fullName>
    </submittedName>
</protein>
<evidence type="ECO:0000256" key="1">
    <source>
        <dbReference type="SAM" id="MobiDB-lite"/>
    </source>
</evidence>
<reference evidence="3 4" key="1">
    <citation type="submission" date="2016-05" db="EMBL/GenBank/DDBJ databases">
        <authorList>
            <person name="Lee J.-Y."/>
            <person name="Kim E.B."/>
            <person name="Choi Y.-J."/>
        </authorList>
    </citation>
    <scope>NUCLEOTIDE SEQUENCE [LARGE SCALE GENOMIC DNA]</scope>
    <source>
        <strain evidence="3 4">KLA006</strain>
    </source>
</reference>
<keyword evidence="2" id="KW-1133">Transmembrane helix</keyword>
<dbReference type="Gene3D" id="1.10.287.1490">
    <property type="match status" value="1"/>
</dbReference>